<keyword evidence="5 6" id="KW-0472">Membrane</keyword>
<evidence type="ECO:0000313" key="7">
    <source>
        <dbReference type="EMBL" id="RFA33906.1"/>
    </source>
</evidence>
<evidence type="ECO:0000256" key="3">
    <source>
        <dbReference type="ARBA" id="ARBA00022692"/>
    </source>
</evidence>
<evidence type="ECO:0000256" key="4">
    <source>
        <dbReference type="ARBA" id="ARBA00022989"/>
    </source>
</evidence>
<feature type="transmembrane region" description="Helical" evidence="6">
    <location>
        <begin position="67"/>
        <end position="85"/>
    </location>
</feature>
<sequence length="200" mass="21518">MELFFLSTLAVGIAEIGDRSLFLALLFGMRYRRPWPVFWGMSLGLFVNQALSALVGVWLFSVIAAGWHAWIVGLVFLVMAVWVLIPEDDAIAEKHSAHSLFLTAAVAFFVLEMADKTQLAVVSLAGGSGSVVPVVLGATLGILLVTTPALLFGHRFADSLPLRGIRWAAAALFALLGGWTLLEAAGWLPTSGVFDSMRFV</sequence>
<dbReference type="PANTHER" id="PTHR12608">
    <property type="entry name" value="TRANSMEMBRANE PROTEIN HTP-1 RELATED"/>
    <property type="match status" value="1"/>
</dbReference>
<feature type="transmembrane region" description="Helical" evidence="6">
    <location>
        <begin position="121"/>
        <end position="145"/>
    </location>
</feature>
<evidence type="ECO:0000256" key="6">
    <source>
        <dbReference type="RuleBase" id="RU365102"/>
    </source>
</evidence>
<reference evidence="8" key="1">
    <citation type="submission" date="2017-05" db="EMBL/GenBank/DDBJ databases">
        <authorList>
            <person name="Sharma S."/>
            <person name="Sidhu C."/>
            <person name="Pinnaka A.K."/>
        </authorList>
    </citation>
    <scope>NUCLEOTIDE SEQUENCE [LARGE SCALE GENOMIC DNA]</scope>
    <source>
        <strain evidence="8">AK93</strain>
    </source>
</reference>
<dbReference type="InterPro" id="IPR001727">
    <property type="entry name" value="GDT1-like"/>
</dbReference>
<evidence type="ECO:0000256" key="2">
    <source>
        <dbReference type="ARBA" id="ARBA00009190"/>
    </source>
</evidence>
<comment type="caution">
    <text evidence="7">The sequence shown here is derived from an EMBL/GenBank/DDBJ whole genome shotgun (WGS) entry which is preliminary data.</text>
</comment>
<keyword evidence="3 6" id="KW-0812">Transmembrane</keyword>
<dbReference type="PANTHER" id="PTHR12608:SF1">
    <property type="entry name" value="TRANSMEMBRANE PROTEIN 165"/>
    <property type="match status" value="1"/>
</dbReference>
<feature type="transmembrane region" description="Helical" evidence="6">
    <location>
        <begin position="38"/>
        <end position="60"/>
    </location>
</feature>
<evidence type="ECO:0000256" key="1">
    <source>
        <dbReference type="ARBA" id="ARBA00004141"/>
    </source>
</evidence>
<dbReference type="Pfam" id="PF01169">
    <property type="entry name" value="GDT1"/>
    <property type="match status" value="2"/>
</dbReference>
<dbReference type="Proteomes" id="UP000256763">
    <property type="component" value="Unassembled WGS sequence"/>
</dbReference>
<name>A0A3E0WPJ4_9GAMM</name>
<dbReference type="GO" id="GO:0016020">
    <property type="term" value="C:membrane"/>
    <property type="evidence" value="ECO:0007669"/>
    <property type="project" value="UniProtKB-SubCell"/>
</dbReference>
<dbReference type="OrthoDB" id="9801356at2"/>
<protein>
    <recommendedName>
        <fullName evidence="6">GDT1 family protein</fullName>
    </recommendedName>
</protein>
<accession>A0A3E0WPJ4</accession>
<keyword evidence="8" id="KW-1185">Reference proteome</keyword>
<feature type="transmembrane region" description="Helical" evidence="6">
    <location>
        <begin position="97"/>
        <end position="114"/>
    </location>
</feature>
<gene>
    <name evidence="7" type="ORF">CAL65_16270</name>
</gene>
<keyword evidence="4 6" id="KW-1133">Transmembrane helix</keyword>
<dbReference type="EMBL" id="NFZW01000018">
    <property type="protein sequence ID" value="RFA33906.1"/>
    <property type="molecule type" value="Genomic_DNA"/>
</dbReference>
<comment type="similarity">
    <text evidence="2 6">Belongs to the GDT1 family.</text>
</comment>
<feature type="transmembrane region" description="Helical" evidence="6">
    <location>
        <begin position="165"/>
        <end position="188"/>
    </location>
</feature>
<dbReference type="GO" id="GO:0046873">
    <property type="term" value="F:metal ion transmembrane transporter activity"/>
    <property type="evidence" value="ECO:0007669"/>
    <property type="project" value="InterPro"/>
</dbReference>
<comment type="subcellular location">
    <subcellularLocation>
        <location evidence="1 6">Membrane</location>
        <topology evidence="1 6">Multi-pass membrane protein</topology>
    </subcellularLocation>
</comment>
<organism evidence="7 8">
    <name type="scientific">Alkalilimnicola ehrlichii</name>
    <dbReference type="NCBI Taxonomy" id="351052"/>
    <lineage>
        <taxon>Bacteria</taxon>
        <taxon>Pseudomonadati</taxon>
        <taxon>Pseudomonadota</taxon>
        <taxon>Gammaproteobacteria</taxon>
        <taxon>Chromatiales</taxon>
        <taxon>Ectothiorhodospiraceae</taxon>
        <taxon>Alkalilimnicola</taxon>
    </lineage>
</organism>
<evidence type="ECO:0000313" key="8">
    <source>
        <dbReference type="Proteomes" id="UP000256763"/>
    </source>
</evidence>
<dbReference type="RefSeq" id="WP_116303261.1">
    <property type="nucleotide sequence ID" value="NZ_NFZV01000019.1"/>
</dbReference>
<dbReference type="AlphaFoldDB" id="A0A3E0WPJ4"/>
<proteinExistence type="inferred from homology"/>
<evidence type="ECO:0000256" key="5">
    <source>
        <dbReference type="ARBA" id="ARBA00023136"/>
    </source>
</evidence>